<keyword evidence="3" id="KW-1185">Reference proteome</keyword>
<dbReference type="KEGG" id="pfla:Pflav_018190"/>
<reference evidence="2 3" key="1">
    <citation type="submission" date="2020-03" db="EMBL/GenBank/DDBJ databases">
        <title>Whole genome shotgun sequence of Phytohabitans flavus NBRC 107702.</title>
        <authorList>
            <person name="Komaki H."/>
            <person name="Tamura T."/>
        </authorList>
    </citation>
    <scope>NUCLEOTIDE SEQUENCE [LARGE SCALE GENOMIC DNA]</scope>
    <source>
        <strain evidence="2 3">NBRC 107702</strain>
    </source>
</reference>
<proteinExistence type="predicted"/>
<accession>A0A6F8XNP3</accession>
<dbReference type="Proteomes" id="UP000502508">
    <property type="component" value="Chromosome"/>
</dbReference>
<reference evidence="2 3" key="2">
    <citation type="submission" date="2020-03" db="EMBL/GenBank/DDBJ databases">
        <authorList>
            <person name="Ichikawa N."/>
            <person name="Kimura A."/>
            <person name="Kitahashi Y."/>
            <person name="Uohara A."/>
        </authorList>
    </citation>
    <scope>NUCLEOTIDE SEQUENCE [LARGE SCALE GENOMIC DNA]</scope>
    <source>
        <strain evidence="2 3">NBRC 107702</strain>
    </source>
</reference>
<evidence type="ECO:0000313" key="3">
    <source>
        <dbReference type="Proteomes" id="UP000502508"/>
    </source>
</evidence>
<feature type="signal peptide" evidence="1">
    <location>
        <begin position="1"/>
        <end position="30"/>
    </location>
</feature>
<gene>
    <name evidence="2" type="ORF">Pflav_018190</name>
</gene>
<feature type="chain" id="PRO_5026258655" evidence="1">
    <location>
        <begin position="31"/>
        <end position="564"/>
    </location>
</feature>
<organism evidence="2 3">
    <name type="scientific">Phytohabitans flavus</name>
    <dbReference type="NCBI Taxonomy" id="1076124"/>
    <lineage>
        <taxon>Bacteria</taxon>
        <taxon>Bacillati</taxon>
        <taxon>Actinomycetota</taxon>
        <taxon>Actinomycetes</taxon>
        <taxon>Micromonosporales</taxon>
        <taxon>Micromonosporaceae</taxon>
    </lineage>
</organism>
<protein>
    <submittedName>
        <fullName evidence="2">Uncharacterized protein</fullName>
    </submittedName>
</protein>
<dbReference type="EMBL" id="AP022870">
    <property type="protein sequence ID" value="BCB75409.1"/>
    <property type="molecule type" value="Genomic_DNA"/>
</dbReference>
<evidence type="ECO:0000256" key="1">
    <source>
        <dbReference type="SAM" id="SignalP"/>
    </source>
</evidence>
<dbReference type="AlphaFoldDB" id="A0A6F8XNP3"/>
<name>A0A6F8XNP3_9ACTN</name>
<keyword evidence="1" id="KW-0732">Signal</keyword>
<dbReference type="RefSeq" id="WP_173035207.1">
    <property type="nucleotide sequence ID" value="NZ_AP022870.1"/>
</dbReference>
<evidence type="ECO:0000313" key="2">
    <source>
        <dbReference type="EMBL" id="BCB75409.1"/>
    </source>
</evidence>
<sequence length="564" mass="59552">MLRRLTGPSAVLAAAVLVVAAVAVAGPAVAAPDAVGTDTPDPGRVPQLVMPGSGEKVPAFQSLDPTHLKALPASKGATGSTLDPAAAAAAGSRLKRADGSAAARPRPKGKSAAVAQSFTCDEFINKDARVGRDESGAQVLRVAYYGDVLCNFYLIEGAGIAAVIDHTPGNAGQFLDIGTDYYFQNYYYGFSQGDFEILGDTDRRARTIEVIEEVYLFSAIPWGPCGPIQGLRYYRCDGVGGNLLHVVVGTGPFQTGLQDPPPLFLGQGQGQGCPVTLSATAKNKRTIANNEHVVDVDFTGTIACSQGLGITGTSEARLVDLSAPLLDIRGGASGANGTSSKTVTYEESEKGGREVKVVYSGRTEAPPGRTWSGCSVTDFQTARYLFTQCQVNGNVVTWQAEAPYPDFVGDGAMLDTGLPDDRGCEIDRALPSVDFTENQLVAKGIGRCNTPLNDIEVTLTMSGSYVDNSGNRIDVVLPSDGEIIGRDTDIDDEFEDGRADAVLKVDCQEGNQQQVDYKLKVRVRFKHPDLPPGSGWPSAAGWEQVLDLPVLPDESVTTMPCVPV</sequence>